<proteinExistence type="predicted"/>
<keyword evidence="1" id="KW-0472">Membrane</keyword>
<reference evidence="2 3" key="1">
    <citation type="submission" date="2023-07" db="EMBL/GenBank/DDBJ databases">
        <title>Sorghum-associated microbial communities from plants grown in Nebraska, USA.</title>
        <authorList>
            <person name="Schachtman D."/>
        </authorList>
    </citation>
    <scope>NUCLEOTIDE SEQUENCE [LARGE SCALE GENOMIC DNA]</scope>
    <source>
        <strain evidence="2 3">BE316</strain>
    </source>
</reference>
<organism evidence="2 3">
    <name type="scientific">Roseateles asaccharophilus</name>
    <dbReference type="NCBI Taxonomy" id="582607"/>
    <lineage>
        <taxon>Bacteria</taxon>
        <taxon>Pseudomonadati</taxon>
        <taxon>Pseudomonadota</taxon>
        <taxon>Betaproteobacteria</taxon>
        <taxon>Burkholderiales</taxon>
        <taxon>Sphaerotilaceae</taxon>
        <taxon>Roseateles</taxon>
    </lineage>
</organism>
<keyword evidence="1" id="KW-0812">Transmembrane</keyword>
<protein>
    <submittedName>
        <fullName evidence="2">Uncharacterized protein</fullName>
    </submittedName>
</protein>
<keyword evidence="1" id="KW-1133">Transmembrane helix</keyword>
<name>A0ABU2ADJ9_9BURK</name>
<feature type="transmembrane region" description="Helical" evidence="1">
    <location>
        <begin position="70"/>
        <end position="89"/>
    </location>
</feature>
<dbReference type="Proteomes" id="UP001180825">
    <property type="component" value="Unassembled WGS sequence"/>
</dbReference>
<evidence type="ECO:0000256" key="1">
    <source>
        <dbReference type="SAM" id="Phobius"/>
    </source>
</evidence>
<dbReference type="RefSeq" id="WP_310332246.1">
    <property type="nucleotide sequence ID" value="NZ_JAVDXV010000009.1"/>
</dbReference>
<sequence length="90" mass="9741">MTAWWLLIAGAGFAGLAVDAYRLRGGSRDAPYEVVEAKILDQSLDGVPLTEQRERRKSVRRQVGNPDAMVWVWGILAVGCLVAALFAGLA</sequence>
<accession>A0ABU2ADJ9</accession>
<evidence type="ECO:0000313" key="3">
    <source>
        <dbReference type="Proteomes" id="UP001180825"/>
    </source>
</evidence>
<dbReference type="EMBL" id="JAVDXV010000009">
    <property type="protein sequence ID" value="MDR7335281.1"/>
    <property type="molecule type" value="Genomic_DNA"/>
</dbReference>
<evidence type="ECO:0000313" key="2">
    <source>
        <dbReference type="EMBL" id="MDR7335281.1"/>
    </source>
</evidence>
<gene>
    <name evidence="2" type="ORF">J2X21_004446</name>
</gene>
<keyword evidence="3" id="KW-1185">Reference proteome</keyword>
<comment type="caution">
    <text evidence="2">The sequence shown here is derived from an EMBL/GenBank/DDBJ whole genome shotgun (WGS) entry which is preliminary data.</text>
</comment>